<organism evidence="2 3">
    <name type="scientific">Parvularcula bermudensis (strain ATCC BAA-594 / HTCC2503 / KCTC 12087)</name>
    <dbReference type="NCBI Taxonomy" id="314260"/>
    <lineage>
        <taxon>Bacteria</taxon>
        <taxon>Pseudomonadati</taxon>
        <taxon>Pseudomonadota</taxon>
        <taxon>Alphaproteobacteria</taxon>
        <taxon>Parvularculales</taxon>
        <taxon>Parvularculaceae</taxon>
        <taxon>Parvularcula</taxon>
    </lineage>
</organism>
<dbReference type="HOGENOM" id="CLU_012817_14_1_5"/>
<dbReference type="InterPro" id="IPR010131">
    <property type="entry name" value="MdtP/NodT-like"/>
</dbReference>
<name>E0TIH7_PARBH</name>
<dbReference type="PANTHER" id="PTHR30203">
    <property type="entry name" value="OUTER MEMBRANE CATION EFFLUX PROTEIN"/>
    <property type="match status" value="1"/>
</dbReference>
<reference evidence="2 3" key="2">
    <citation type="journal article" date="2011" name="J. Bacteriol.">
        <title>Complete genome sequence of strain HTCC2503T of Parvularcula bermudensis, the type species of the order "Parvularculales" in the class Alphaproteobacteria.</title>
        <authorList>
            <person name="Oh H.M."/>
            <person name="Kang I."/>
            <person name="Vergin K.L."/>
            <person name="Kang D."/>
            <person name="Rhee K.H."/>
            <person name="Giovannoni S.J."/>
            <person name="Cho J.C."/>
        </authorList>
    </citation>
    <scope>NUCLEOTIDE SEQUENCE [LARGE SCALE GENOMIC DNA]</scope>
    <source>
        <strain evidence="3">ATCC BAA-594 / HTCC2503 / KCTC 12087</strain>
    </source>
</reference>
<comment type="similarity">
    <text evidence="1">Belongs to the outer membrane factor (OMF) (TC 1.B.17) family.</text>
</comment>
<proteinExistence type="inferred from homology"/>
<dbReference type="Proteomes" id="UP000001302">
    <property type="component" value="Chromosome"/>
</dbReference>
<dbReference type="GO" id="GO:0015562">
    <property type="term" value="F:efflux transmembrane transporter activity"/>
    <property type="evidence" value="ECO:0007669"/>
    <property type="project" value="InterPro"/>
</dbReference>
<evidence type="ECO:0000313" key="2">
    <source>
        <dbReference type="EMBL" id="ADM10835.1"/>
    </source>
</evidence>
<dbReference type="InterPro" id="IPR003423">
    <property type="entry name" value="OMP_efflux"/>
</dbReference>
<dbReference type="eggNOG" id="COG1538">
    <property type="taxonomic scope" value="Bacteria"/>
</dbReference>
<accession>E0TIH7</accession>
<keyword evidence="3" id="KW-1185">Reference proteome</keyword>
<dbReference type="KEGG" id="pbr:PB2503_00340"/>
<evidence type="ECO:0000256" key="1">
    <source>
        <dbReference type="ARBA" id="ARBA00007613"/>
    </source>
</evidence>
<evidence type="ECO:0000313" key="3">
    <source>
        <dbReference type="Proteomes" id="UP000001302"/>
    </source>
</evidence>
<protein>
    <submittedName>
        <fullName evidence="2">RND-type multidrug efflux pump, outer membrane protein</fullName>
    </submittedName>
</protein>
<dbReference type="Pfam" id="PF02321">
    <property type="entry name" value="OEP"/>
    <property type="match status" value="2"/>
</dbReference>
<dbReference type="AlphaFoldDB" id="E0TIH7"/>
<sequence>MGFLNLRCTVKQCAGRQGLSEKGIGMRPLASTIWIGLATLAGCAGYAPAPLNPPVLASALAARRVDDAAVAQTLVGIAPKIHWDGKAWTEPSLLAAAILYHPDLSANRTAIASTRADLKAARVAPGPTLSLTAEYALNPGGASPWLAGLVSDQVLDFGGRRTGRIGQAEAALARAQFDYEAALWRIRMDIRRAIDDFGSANARLEVLDEIASLRQRQLASLRAQLDAGAVSRLDVEQARADAAAELRLRAEAISGLDQARARLAGATGITPDMLGRRPIFPELPLFDLPSPSIGTDAATAAVYRRSEILTAAADYDRAEAALRTAVAAQYPQVSVGPGYTWDQGVNRLPVTLGLSFPSLDGNKAAILAAEKSRDASGVRLEASVQTVLASVDQSQTDYAAALAVSDTLANEILPAARALAAQADAELDAGSINRSNWAASRLGLLRARLDVLDARITALSRERDLEDALRQPLTGSLADDEPAALLQGYSKP</sequence>
<dbReference type="SUPFAM" id="SSF56954">
    <property type="entry name" value="Outer membrane efflux proteins (OEP)"/>
    <property type="match status" value="1"/>
</dbReference>
<dbReference type="STRING" id="314260.PB2503_00340"/>
<dbReference type="Gene3D" id="1.20.1600.10">
    <property type="entry name" value="Outer membrane efflux proteins (OEP)"/>
    <property type="match status" value="1"/>
</dbReference>
<reference evidence="3" key="1">
    <citation type="submission" date="2010-08" db="EMBL/GenBank/DDBJ databases">
        <title>Genome sequence of Parvularcula bermudensis HTCC2503.</title>
        <authorList>
            <person name="Kang D.-M."/>
            <person name="Oh H.-M."/>
            <person name="Cho J.-C."/>
        </authorList>
    </citation>
    <scope>NUCLEOTIDE SEQUENCE [LARGE SCALE GENOMIC DNA]</scope>
    <source>
        <strain evidence="3">ATCC BAA-594 / HTCC2503 / KCTC 12087</strain>
    </source>
</reference>
<gene>
    <name evidence="2" type="ordered locus">PB2503_00340</name>
</gene>
<dbReference type="EMBL" id="CP002156">
    <property type="protein sequence ID" value="ADM10835.1"/>
    <property type="molecule type" value="Genomic_DNA"/>
</dbReference>
<dbReference type="PANTHER" id="PTHR30203:SF24">
    <property type="entry name" value="BLR4935 PROTEIN"/>
    <property type="match status" value="1"/>
</dbReference>